<feature type="region of interest" description="Disordered" evidence="8">
    <location>
        <begin position="554"/>
        <end position="657"/>
    </location>
</feature>
<evidence type="ECO:0000256" key="5">
    <source>
        <dbReference type="ARBA" id="ARBA00022884"/>
    </source>
</evidence>
<evidence type="ECO:0000256" key="2">
    <source>
        <dbReference type="ARBA" id="ARBA00007077"/>
    </source>
</evidence>
<keyword evidence="4" id="KW-0677">Repeat</keyword>
<name>A0ABN8LX53_9CNID</name>
<dbReference type="Proteomes" id="UP001159427">
    <property type="component" value="Unassembled WGS sequence"/>
</dbReference>
<feature type="compositionally biased region" description="Polar residues" evidence="8">
    <location>
        <begin position="639"/>
        <end position="649"/>
    </location>
</feature>
<dbReference type="SMART" id="SM00360">
    <property type="entry name" value="RRM"/>
    <property type="match status" value="2"/>
</dbReference>
<dbReference type="CDD" id="cd12395">
    <property type="entry name" value="RRM2_RBM34"/>
    <property type="match status" value="1"/>
</dbReference>
<gene>
    <name evidence="10" type="ORF">PEVE_00012519</name>
</gene>
<dbReference type="InterPro" id="IPR035979">
    <property type="entry name" value="RBD_domain_sf"/>
</dbReference>
<comment type="caution">
    <text evidence="10">The sequence shown here is derived from an EMBL/GenBank/DDBJ whole genome shotgun (WGS) entry which is preliminary data.</text>
</comment>
<dbReference type="InterPro" id="IPR032675">
    <property type="entry name" value="LRR_dom_sf"/>
</dbReference>
<feature type="domain" description="RRM" evidence="9">
    <location>
        <begin position="127"/>
        <end position="195"/>
    </location>
</feature>
<keyword evidence="11" id="KW-1185">Reference proteome</keyword>
<comment type="subcellular location">
    <subcellularLocation>
        <location evidence="1">Nucleus</location>
        <location evidence="1">Nucleolus</location>
    </subcellularLocation>
</comment>
<dbReference type="EMBL" id="CALNXI010000192">
    <property type="protein sequence ID" value="CAH3021709.1"/>
    <property type="molecule type" value="Genomic_DNA"/>
</dbReference>
<feature type="region of interest" description="Disordered" evidence="8">
    <location>
        <begin position="357"/>
        <end position="384"/>
    </location>
</feature>
<dbReference type="SMART" id="SM00369">
    <property type="entry name" value="LRR_TYP"/>
    <property type="match status" value="3"/>
</dbReference>
<dbReference type="InterPro" id="IPR001611">
    <property type="entry name" value="Leu-rich_rpt"/>
</dbReference>
<evidence type="ECO:0000259" key="9">
    <source>
        <dbReference type="PROSITE" id="PS50102"/>
    </source>
</evidence>
<evidence type="ECO:0000256" key="8">
    <source>
        <dbReference type="SAM" id="MobiDB-lite"/>
    </source>
</evidence>
<sequence>MASDLQALSGYKVGEISQALFTNQKSKAHLKKNVELSALFSSTNPSQPAFVAVPLKVSRKKEKETLKSHENANSQTGTKQIEVVTEIKLHMPLPVLSDDEDEELIKKARKRKKKSNEAEENPERLARTVFVGNLPIEFTRKKLKKLFAVYGEVESVRFRSAVGGFFILLLAMDNADSERNKTAVRKSFEIASRKKLDTLDLIRKQIQQIPSGLDMFDLSNLKFLYLEGNIISFLPEDFFPCLASLEWLDLRNNILCEIPRNIGEHKKLKTLLLGRNQLKFLPAELGFVKTLTGLNLSDNPLEEPPQTILMKGISAVQAYLLAKLRIYPEEDEANDSESDQQSTIESRNHLQADFEEVDNESMSSIVNEKEEIPRSNSAENHPMMQSVSPQAALAYYGALLGEVPHSYIFKPWKTGALAKPDLSRKVAMKKREFHSDRHNINGYVVFKERECAVKSLKSNGMEVDGLHIRVDLTGQNNKHDHRRSIFVGNLPFDTEEEPLRQVFNDCGEIEAVRIVRDSKTGLGKGFGFILFEEKDAVMFALKKNQTEFRGRALRIYPSTENPQQGHSNDVKSRSKTYSFSGITVKRGIKKEHKGKKKQKFVRGYKGSQSAQNSYGGGKKPKHRNEKLNNPKNRNRTSKFSKNSSKQGRNNMKGKPSR</sequence>
<evidence type="ECO:0000313" key="11">
    <source>
        <dbReference type="Proteomes" id="UP001159427"/>
    </source>
</evidence>
<feature type="domain" description="RRM" evidence="9">
    <location>
        <begin position="483"/>
        <end position="560"/>
    </location>
</feature>
<feature type="compositionally biased region" description="Polar residues" evidence="8">
    <location>
        <begin position="374"/>
        <end position="384"/>
    </location>
</feature>
<dbReference type="Pfam" id="PF00076">
    <property type="entry name" value="RRM_1"/>
    <property type="match status" value="2"/>
</dbReference>
<evidence type="ECO:0000256" key="6">
    <source>
        <dbReference type="ARBA" id="ARBA00023242"/>
    </source>
</evidence>
<evidence type="ECO:0000256" key="7">
    <source>
        <dbReference type="PROSITE-ProRule" id="PRU00176"/>
    </source>
</evidence>
<dbReference type="InterPro" id="IPR000504">
    <property type="entry name" value="RRM_dom"/>
</dbReference>
<evidence type="ECO:0000256" key="3">
    <source>
        <dbReference type="ARBA" id="ARBA00022614"/>
    </source>
</evidence>
<dbReference type="Pfam" id="PF13855">
    <property type="entry name" value="LRR_8"/>
    <property type="match status" value="1"/>
</dbReference>
<feature type="compositionally biased region" description="Polar residues" evidence="8">
    <location>
        <begin position="558"/>
        <end position="567"/>
    </location>
</feature>
<organism evidence="10 11">
    <name type="scientific">Porites evermanni</name>
    <dbReference type="NCBI Taxonomy" id="104178"/>
    <lineage>
        <taxon>Eukaryota</taxon>
        <taxon>Metazoa</taxon>
        <taxon>Cnidaria</taxon>
        <taxon>Anthozoa</taxon>
        <taxon>Hexacorallia</taxon>
        <taxon>Scleractinia</taxon>
        <taxon>Fungiina</taxon>
        <taxon>Poritidae</taxon>
        <taxon>Porites</taxon>
    </lineage>
</organism>
<comment type="similarity">
    <text evidence="2">Belongs to the RRM RBM34 family.</text>
</comment>
<protein>
    <recommendedName>
        <fullName evidence="9">RRM domain-containing protein</fullName>
    </recommendedName>
</protein>
<dbReference type="PROSITE" id="PS50102">
    <property type="entry name" value="RRM"/>
    <property type="match status" value="2"/>
</dbReference>
<dbReference type="InterPro" id="IPR034221">
    <property type="entry name" value="RBM34_RRM2"/>
</dbReference>
<keyword evidence="3" id="KW-0433">Leucine-rich repeat</keyword>
<evidence type="ECO:0000256" key="4">
    <source>
        <dbReference type="ARBA" id="ARBA00022737"/>
    </source>
</evidence>
<dbReference type="InterPro" id="IPR012677">
    <property type="entry name" value="Nucleotide-bd_a/b_plait_sf"/>
</dbReference>
<accession>A0ABN8LX53</accession>
<feature type="compositionally biased region" description="Basic residues" evidence="8">
    <location>
        <begin position="586"/>
        <end position="602"/>
    </location>
</feature>
<dbReference type="Gene3D" id="3.30.70.330">
    <property type="match status" value="3"/>
</dbReference>
<dbReference type="PANTHER" id="PTHR23236">
    <property type="entry name" value="EUKARYOTIC TRANSLATION INITIATION FACTOR 4B/4H"/>
    <property type="match status" value="1"/>
</dbReference>
<proteinExistence type="inferred from homology"/>
<dbReference type="InterPro" id="IPR003591">
    <property type="entry name" value="Leu-rich_rpt_typical-subtyp"/>
</dbReference>
<dbReference type="SUPFAM" id="SSF52075">
    <property type="entry name" value="Outer arm dynein light chain 1"/>
    <property type="match status" value="1"/>
</dbReference>
<dbReference type="Gene3D" id="3.80.10.10">
    <property type="entry name" value="Ribonuclease Inhibitor"/>
    <property type="match status" value="1"/>
</dbReference>
<evidence type="ECO:0000313" key="10">
    <source>
        <dbReference type="EMBL" id="CAH3021709.1"/>
    </source>
</evidence>
<keyword evidence="6" id="KW-0539">Nucleus</keyword>
<dbReference type="SUPFAM" id="SSF54928">
    <property type="entry name" value="RNA-binding domain, RBD"/>
    <property type="match status" value="2"/>
</dbReference>
<dbReference type="PANTHER" id="PTHR23236:SF25">
    <property type="entry name" value="RNA-BINDING PROTEIN 34"/>
    <property type="match status" value="1"/>
</dbReference>
<reference evidence="10 11" key="1">
    <citation type="submission" date="2022-05" db="EMBL/GenBank/DDBJ databases">
        <authorList>
            <consortium name="Genoscope - CEA"/>
            <person name="William W."/>
        </authorList>
    </citation>
    <scope>NUCLEOTIDE SEQUENCE [LARGE SCALE GENOMIC DNA]</scope>
</reference>
<evidence type="ECO:0000256" key="1">
    <source>
        <dbReference type="ARBA" id="ARBA00004604"/>
    </source>
</evidence>
<keyword evidence="5 7" id="KW-0694">RNA-binding</keyword>